<organism evidence="1 2">
    <name type="scientific">Popillia japonica</name>
    <name type="common">Japanese beetle</name>
    <dbReference type="NCBI Taxonomy" id="7064"/>
    <lineage>
        <taxon>Eukaryota</taxon>
        <taxon>Metazoa</taxon>
        <taxon>Ecdysozoa</taxon>
        <taxon>Arthropoda</taxon>
        <taxon>Hexapoda</taxon>
        <taxon>Insecta</taxon>
        <taxon>Pterygota</taxon>
        <taxon>Neoptera</taxon>
        <taxon>Endopterygota</taxon>
        <taxon>Coleoptera</taxon>
        <taxon>Polyphaga</taxon>
        <taxon>Scarabaeiformia</taxon>
        <taxon>Scarabaeidae</taxon>
        <taxon>Rutelinae</taxon>
        <taxon>Popillia</taxon>
    </lineage>
</organism>
<dbReference type="Pfam" id="PF14223">
    <property type="entry name" value="Retrotran_gag_2"/>
    <property type="match status" value="1"/>
</dbReference>
<evidence type="ECO:0000313" key="2">
    <source>
        <dbReference type="Proteomes" id="UP001458880"/>
    </source>
</evidence>
<protein>
    <submittedName>
        <fullName evidence="1">Uncharacterized protein</fullName>
    </submittedName>
</protein>
<proteinExistence type="predicted"/>
<keyword evidence="2" id="KW-1185">Reference proteome</keyword>
<evidence type="ECO:0000313" key="1">
    <source>
        <dbReference type="EMBL" id="KAK9727467.1"/>
    </source>
</evidence>
<name>A0AAW1L237_POPJA</name>
<comment type="caution">
    <text evidence="1">The sequence shown here is derived from an EMBL/GenBank/DDBJ whole genome shotgun (WGS) entry which is preliminary data.</text>
</comment>
<reference evidence="1 2" key="1">
    <citation type="journal article" date="2024" name="BMC Genomics">
        <title>De novo assembly and annotation of Popillia japonica's genome with initial clues to its potential as an invasive pest.</title>
        <authorList>
            <person name="Cucini C."/>
            <person name="Boschi S."/>
            <person name="Funari R."/>
            <person name="Cardaioli E."/>
            <person name="Iannotti N."/>
            <person name="Marturano G."/>
            <person name="Paoli F."/>
            <person name="Bruttini M."/>
            <person name="Carapelli A."/>
            <person name="Frati F."/>
            <person name="Nardi F."/>
        </authorList>
    </citation>
    <scope>NUCLEOTIDE SEQUENCE [LARGE SCALE GENOMIC DNA]</scope>
    <source>
        <strain evidence="1">DMR45628</strain>
    </source>
</reference>
<gene>
    <name evidence="1" type="ORF">QE152_g19139</name>
</gene>
<sequence length="227" mass="26102">MEGLKFHVDKLEGANNWTDWKFQVRIVIQSAGCMSAIQGNIKYPEAPATTASEKELADCNKALNAAQKVEYDAQAIIVGSLSSQVRQLINMCKEAKEIWGTLHSIFEQRTEQRQDRLFNDFFGVKAMNEAEGVAKHIARLEQIWLELQDETWKEDQVKLPDSLFLNRILNTLPSQYFEFVNAWESVPKKDRTLKALRERLCIVENRFDEKIKNESSNSSALVVKHKL</sequence>
<dbReference type="EMBL" id="JASPKY010000178">
    <property type="protein sequence ID" value="KAK9727467.1"/>
    <property type="molecule type" value="Genomic_DNA"/>
</dbReference>
<accession>A0AAW1L237</accession>
<dbReference type="AlphaFoldDB" id="A0AAW1L237"/>
<dbReference type="Proteomes" id="UP001458880">
    <property type="component" value="Unassembled WGS sequence"/>
</dbReference>